<dbReference type="EMBL" id="MU273474">
    <property type="protein sequence ID" value="KAI0036228.1"/>
    <property type="molecule type" value="Genomic_DNA"/>
</dbReference>
<comment type="caution">
    <text evidence="1">The sequence shown here is derived from an EMBL/GenBank/DDBJ whole genome shotgun (WGS) entry which is preliminary data.</text>
</comment>
<feature type="non-terminal residue" evidence="1">
    <location>
        <position position="1"/>
    </location>
</feature>
<evidence type="ECO:0000313" key="1">
    <source>
        <dbReference type="EMBL" id="KAI0036228.1"/>
    </source>
</evidence>
<accession>A0ACB8QX10</accession>
<evidence type="ECO:0000313" key="2">
    <source>
        <dbReference type="Proteomes" id="UP000814128"/>
    </source>
</evidence>
<reference evidence="1" key="1">
    <citation type="submission" date="2021-02" db="EMBL/GenBank/DDBJ databases">
        <authorList>
            <consortium name="DOE Joint Genome Institute"/>
            <person name="Ahrendt S."/>
            <person name="Looney B.P."/>
            <person name="Miyauchi S."/>
            <person name="Morin E."/>
            <person name="Drula E."/>
            <person name="Courty P.E."/>
            <person name="Chicoki N."/>
            <person name="Fauchery L."/>
            <person name="Kohler A."/>
            <person name="Kuo A."/>
            <person name="Labutti K."/>
            <person name="Pangilinan J."/>
            <person name="Lipzen A."/>
            <person name="Riley R."/>
            <person name="Andreopoulos W."/>
            <person name="He G."/>
            <person name="Johnson J."/>
            <person name="Barry K.W."/>
            <person name="Grigoriev I.V."/>
            <person name="Nagy L."/>
            <person name="Hibbett D."/>
            <person name="Henrissat B."/>
            <person name="Matheny P.B."/>
            <person name="Labbe J."/>
            <person name="Martin F."/>
        </authorList>
    </citation>
    <scope>NUCLEOTIDE SEQUENCE</scope>
    <source>
        <strain evidence="1">EC-137</strain>
    </source>
</reference>
<gene>
    <name evidence="1" type="ORF">K488DRAFT_14494</name>
</gene>
<proteinExistence type="predicted"/>
<dbReference type="Proteomes" id="UP000814128">
    <property type="component" value="Unassembled WGS sequence"/>
</dbReference>
<keyword evidence="2" id="KW-1185">Reference proteome</keyword>
<sequence length="720" mass="79946">IPSYRTAPMISGALCPFAILLQIPGITERWYVRTNGPVVIESRPNSPFLNSVLAISFACAVIANIALLVRFFERRVAAMTVLSVIFLTTHDVINTLVVVIFGVEHRFNDGFTYGEAYWLTTCSTVVSLVTVSTLIWDIVRTPNFKKSGIGLTRKQRSLIIITMIFLSYTALGALMSSLMMHLTFIDGLYFTIVTNLTIGFGDIVPQTAVERAITCLHAAFGIVILGSAVRLIGEAVIESLEIGYRLRVRDYRRRRRERQKEVREAARWRDACEARLSAKGAPVWIPAGSYGIEGLSVEMSSNGPFTTVSRIPHTPGGSEIPPQSRTPPWRGMVLNVAALTGAELEDAARAANVPLARFLTRTVQLEVENAREDGHPPGRTSMESSRGTIVSGQRSKRSWLSLPRSSMWWARTYHWLTMAKGQEGNEAHLGRMYIDTVKALEIEEKRSLYLKLGLAWANIAVFWISGAAIFSHVEQWTFATSLYFCFITFATIGYGDVHPLSPLGRSIFVFWALIGVGSMTVLIAVISDAFSSKYRSVMHSKTLDRAIKHARKQKRGKARSQPVNTNAGTTNSGPHPHWASSIPPSPIGPPAPPPTLADVNGQMRQRFEALPPLILEEVHLLRQQMRYFLTANGHAHGWSEAASETGLRHRGEGSVPESLRKLLDEVTQGGAMTERMKDEIWDDEYARNTLFVLGFEKSVRKLIDASEAALETLAERDRLL</sequence>
<organism evidence="1 2">
    <name type="scientific">Vararia minispora EC-137</name>
    <dbReference type="NCBI Taxonomy" id="1314806"/>
    <lineage>
        <taxon>Eukaryota</taxon>
        <taxon>Fungi</taxon>
        <taxon>Dikarya</taxon>
        <taxon>Basidiomycota</taxon>
        <taxon>Agaricomycotina</taxon>
        <taxon>Agaricomycetes</taxon>
        <taxon>Russulales</taxon>
        <taxon>Lachnocladiaceae</taxon>
        <taxon>Vararia</taxon>
    </lineage>
</organism>
<reference evidence="1" key="2">
    <citation type="journal article" date="2022" name="New Phytol.">
        <title>Evolutionary transition to the ectomycorrhizal habit in the genomes of a hyperdiverse lineage of mushroom-forming fungi.</title>
        <authorList>
            <person name="Looney B."/>
            <person name="Miyauchi S."/>
            <person name="Morin E."/>
            <person name="Drula E."/>
            <person name="Courty P.E."/>
            <person name="Kohler A."/>
            <person name="Kuo A."/>
            <person name="LaButti K."/>
            <person name="Pangilinan J."/>
            <person name="Lipzen A."/>
            <person name="Riley R."/>
            <person name="Andreopoulos W."/>
            <person name="He G."/>
            <person name="Johnson J."/>
            <person name="Nolan M."/>
            <person name="Tritt A."/>
            <person name="Barry K.W."/>
            <person name="Grigoriev I.V."/>
            <person name="Nagy L.G."/>
            <person name="Hibbett D."/>
            <person name="Henrissat B."/>
            <person name="Matheny P.B."/>
            <person name="Labbe J."/>
            <person name="Martin F.M."/>
        </authorList>
    </citation>
    <scope>NUCLEOTIDE SEQUENCE</scope>
    <source>
        <strain evidence="1">EC-137</strain>
    </source>
</reference>
<name>A0ACB8QX10_9AGAM</name>
<protein>
    <submittedName>
        <fullName evidence="1">Uncharacterized protein</fullName>
    </submittedName>
</protein>
<feature type="non-terminal residue" evidence="1">
    <location>
        <position position="720"/>
    </location>
</feature>